<proteinExistence type="predicted"/>
<reference evidence="2" key="1">
    <citation type="submission" date="2014-09" db="EMBL/GenBank/DDBJ databases">
        <authorList>
            <person name="Magalhaes I.L.F."/>
            <person name="Oliveira U."/>
            <person name="Santos F.R."/>
            <person name="Vidigal T.H.D.A."/>
            <person name="Brescovit A.D."/>
            <person name="Santos A.J."/>
        </authorList>
    </citation>
    <scope>NUCLEOTIDE SEQUENCE</scope>
    <source>
        <tissue evidence="2">Shoot tissue taken approximately 20 cm above the soil surface</tissue>
    </source>
</reference>
<dbReference type="AlphaFoldDB" id="A0A0A8ZE17"/>
<dbReference type="EMBL" id="GBRH01264808">
    <property type="protein sequence ID" value="JAD33087.1"/>
    <property type="molecule type" value="Transcribed_RNA"/>
</dbReference>
<accession>A0A0A8ZE17</accession>
<organism evidence="2">
    <name type="scientific">Arundo donax</name>
    <name type="common">Giant reed</name>
    <name type="synonym">Donax arundinaceus</name>
    <dbReference type="NCBI Taxonomy" id="35708"/>
    <lineage>
        <taxon>Eukaryota</taxon>
        <taxon>Viridiplantae</taxon>
        <taxon>Streptophyta</taxon>
        <taxon>Embryophyta</taxon>
        <taxon>Tracheophyta</taxon>
        <taxon>Spermatophyta</taxon>
        <taxon>Magnoliopsida</taxon>
        <taxon>Liliopsida</taxon>
        <taxon>Poales</taxon>
        <taxon>Poaceae</taxon>
        <taxon>PACMAD clade</taxon>
        <taxon>Arundinoideae</taxon>
        <taxon>Arundineae</taxon>
        <taxon>Arundo</taxon>
    </lineage>
</organism>
<feature type="region of interest" description="Disordered" evidence="1">
    <location>
        <begin position="1"/>
        <end position="20"/>
    </location>
</feature>
<evidence type="ECO:0000256" key="1">
    <source>
        <dbReference type="SAM" id="MobiDB-lite"/>
    </source>
</evidence>
<protein>
    <submittedName>
        <fullName evidence="2">Uncharacterized protein</fullName>
    </submittedName>
</protein>
<evidence type="ECO:0000313" key="2">
    <source>
        <dbReference type="EMBL" id="JAD33087.1"/>
    </source>
</evidence>
<reference evidence="2" key="2">
    <citation type="journal article" date="2015" name="Data Brief">
        <title>Shoot transcriptome of the giant reed, Arundo donax.</title>
        <authorList>
            <person name="Barrero R.A."/>
            <person name="Guerrero F.D."/>
            <person name="Moolhuijzen P."/>
            <person name="Goolsby J.A."/>
            <person name="Tidwell J."/>
            <person name="Bellgard S.E."/>
            <person name="Bellgard M.I."/>
        </authorList>
    </citation>
    <scope>NUCLEOTIDE SEQUENCE</scope>
    <source>
        <tissue evidence="2">Shoot tissue taken approximately 20 cm above the soil surface</tissue>
    </source>
</reference>
<sequence length="20" mass="2374">MHQIAEFSENYPHAIESLQE</sequence>
<name>A0A0A8ZE17_ARUDO</name>